<dbReference type="Proteomes" id="UP000001849">
    <property type="component" value="Segment"/>
</dbReference>
<accession>B5LJ61</accession>
<evidence type="ECO:0000313" key="2">
    <source>
        <dbReference type="Proteomes" id="UP000001849"/>
    </source>
</evidence>
<protein>
    <submittedName>
        <fullName evidence="1">Uncharacterized protein</fullName>
    </submittedName>
</protein>
<dbReference type="GeneID" id="6920754"/>
<keyword evidence="2" id="KW-1185">Reference proteome</keyword>
<dbReference type="OrthoDB" id="40850at10239"/>
<evidence type="ECO:0000313" key="1">
    <source>
        <dbReference type="EMBL" id="ACH62058.1"/>
    </source>
</evidence>
<dbReference type="EMBL" id="EU826466">
    <property type="protein sequence ID" value="ACH62058.1"/>
    <property type="molecule type" value="Genomic_DNA"/>
</dbReference>
<proteinExistence type="predicted"/>
<organism evidence="1 2">
    <name type="scientific">Mycobacterium phage Myrna</name>
    <dbReference type="NCBI Taxonomy" id="546805"/>
    <lineage>
        <taxon>Viruses</taxon>
        <taxon>Duplodnaviria</taxon>
        <taxon>Heunggongvirae</taxon>
        <taxon>Uroviricota</taxon>
        <taxon>Caudoviricetes</taxon>
        <taxon>Ceeclamvirinae</taxon>
        <taxon>Myrnavirus</taxon>
        <taxon>Myrnavirus myrna</taxon>
    </lineage>
</organism>
<dbReference type="RefSeq" id="YP_002224968.1">
    <property type="nucleotide sequence ID" value="NC_011273.1"/>
</dbReference>
<reference evidence="1 2" key="1">
    <citation type="submission" date="2008-06" db="EMBL/GenBank/DDBJ databases">
        <authorList>
            <person name="Smith A.L."/>
            <person name="Paladin E.C."/>
            <person name="Jacobs-Sera D."/>
            <person name="Hendirx R.W."/>
            <person name="Hatfull G.F."/>
        </authorList>
    </citation>
    <scope>NUCLEOTIDE SEQUENCE [LARGE SCALE GENOMIC DNA]</scope>
</reference>
<gene>
    <name evidence="1" type="primary">50</name>
    <name evidence="1" type="ORF">MYRNA_50</name>
</gene>
<name>B5LJ61_9CAUD</name>
<sequence>MINLSKTRAENRKIAEEAGFVLAENRQYTDVFYREVKAPNTRMGRLAKNMGYHLAEQVTVGYNSAGHVSDVKLHTPVDQAALDGRYVTYTAKKEFRDKGKRQAVKDYLLSTSGFYGPLA</sequence>
<dbReference type="KEGG" id="vg:6920754"/>